<proteinExistence type="inferred from homology"/>
<dbReference type="RefSeq" id="XP_041433140.1">
    <property type="nucleotide sequence ID" value="XM_041577206.1"/>
</dbReference>
<dbReference type="InterPro" id="IPR013783">
    <property type="entry name" value="Ig-like_fold"/>
</dbReference>
<evidence type="ECO:0000256" key="5">
    <source>
        <dbReference type="ARBA" id="ARBA00022989"/>
    </source>
</evidence>
<dbReference type="PANTHER" id="PTHR32178:SF7">
    <property type="entry name" value="IG-LIKE V-TYPE DOMAIN-CONTAINING PROTEIN FAM187A"/>
    <property type="match status" value="1"/>
</dbReference>
<dbReference type="RefSeq" id="XP_041433189.1">
    <property type="nucleotide sequence ID" value="XM_041577255.1"/>
</dbReference>
<gene>
    <name evidence="17" type="primary">LOC121398280</name>
    <name evidence="12" type="synonym">LOC121398262</name>
    <name evidence="13" type="synonym">LOC121398268</name>
    <name evidence="14" type="synonym">LOC121398272</name>
    <name evidence="15" type="synonym">LOC121398274</name>
    <name evidence="16" type="synonym">LOC121398277</name>
</gene>
<dbReference type="Proteomes" id="UP000186698">
    <property type="component" value="Chromosome 9_10L"/>
</dbReference>
<dbReference type="PANTHER" id="PTHR32178">
    <property type="entry name" value="FAM187"/>
    <property type="match status" value="1"/>
</dbReference>
<organism evidence="11 17">
    <name type="scientific">Xenopus laevis</name>
    <name type="common">African clawed frog</name>
    <dbReference type="NCBI Taxonomy" id="8355"/>
    <lineage>
        <taxon>Eukaryota</taxon>
        <taxon>Metazoa</taxon>
        <taxon>Chordata</taxon>
        <taxon>Craniata</taxon>
        <taxon>Vertebrata</taxon>
        <taxon>Euteleostomi</taxon>
        <taxon>Amphibia</taxon>
        <taxon>Batrachia</taxon>
        <taxon>Anura</taxon>
        <taxon>Pipoidea</taxon>
        <taxon>Pipidae</taxon>
        <taxon>Xenopodinae</taxon>
        <taxon>Xenopus</taxon>
        <taxon>Xenopus</taxon>
    </lineage>
</organism>
<dbReference type="RefSeq" id="XP_041433173.1">
    <property type="nucleotide sequence ID" value="XM_041577239.1"/>
</dbReference>
<dbReference type="GO" id="GO:0016020">
    <property type="term" value="C:membrane"/>
    <property type="evidence" value="ECO:0007669"/>
    <property type="project" value="UniProtKB-SubCell"/>
</dbReference>
<evidence type="ECO:0000313" key="16">
    <source>
        <dbReference type="RefSeq" id="XP_041433207.1"/>
    </source>
</evidence>
<evidence type="ECO:0000313" key="11">
    <source>
        <dbReference type="Proteomes" id="UP000186698"/>
    </source>
</evidence>
<evidence type="ECO:0000259" key="10">
    <source>
        <dbReference type="SMART" id="SM00409"/>
    </source>
</evidence>
<keyword evidence="3 8" id="KW-0812">Transmembrane</keyword>
<keyword evidence="6 8" id="KW-0472">Membrane</keyword>
<dbReference type="SMART" id="SM00408">
    <property type="entry name" value="IGc2"/>
    <property type="match status" value="2"/>
</dbReference>
<dbReference type="RefSeq" id="XP_041433207.1">
    <property type="nucleotide sequence ID" value="XM_041577273.1"/>
</dbReference>
<dbReference type="RefSeq" id="XP_041433216.1">
    <property type="nucleotide sequence ID" value="XM_041577282.1"/>
</dbReference>
<dbReference type="KEGG" id="xla:121398274"/>
<sequence>MLYCRFSCHSQFIRLIAVFCLCFRNYTKKKMNTLFIIIILIRITFQMIALESDAKIDLPKMDCPATLMFEQIAFLQDMNVELPCRCKPDGTTSVIWYYKRHLNSKHITLFKDSVKDKVIVDSARDKDQNDLYARFDVIDLDLTIVGAHPDDSGIYICGSKTGEFYYGYELDIQRSTDARVIFSDKDEQPLPDINTDGFQAYTSFGQWSKCDRCGVRGEQRKLGLCTARSPYMNPRFQIKGDDVSCGSDAVPERFKPLIANRPAEIFFRSCEVACAENKPGMLGKVVNAANNLSAYLKKRFGFLPTHKLPTQKYVSTLGGKVTFTCPGSKPDDAVAWDKDDERLYHSEYLIGTSKYMNLFIDHGNNLHIKFAQFTDKGLYTCWLNGKQISSIKLTVSKEPPKRRKLTDADTLFAAKVLGFCFLVCTVLFFIIFFIKCCCYYCKCCPKFSPENEV</sequence>
<dbReference type="KEGG" id="xla:121398272"/>
<dbReference type="Pfam" id="PF07686">
    <property type="entry name" value="V-set"/>
    <property type="match status" value="1"/>
</dbReference>
<keyword evidence="11" id="KW-1185">Reference proteome</keyword>
<dbReference type="InterPro" id="IPR003599">
    <property type="entry name" value="Ig_sub"/>
</dbReference>
<evidence type="ECO:0000256" key="3">
    <source>
        <dbReference type="ARBA" id="ARBA00022692"/>
    </source>
</evidence>
<feature type="domain" description="Immunoglobulin subtype 2" evidence="9">
    <location>
        <begin position="75"/>
        <end position="164"/>
    </location>
</feature>
<evidence type="ECO:0000256" key="2">
    <source>
        <dbReference type="ARBA" id="ARBA00008727"/>
    </source>
</evidence>
<evidence type="ECO:0000256" key="7">
    <source>
        <dbReference type="ARBA" id="ARBA00023180"/>
    </source>
</evidence>
<dbReference type="KEGG" id="xla:121398268"/>
<protein>
    <submittedName>
        <fullName evidence="12 13">Ig-like V-type domain-containing protein FAM187A</fullName>
    </submittedName>
</protein>
<dbReference type="InterPro" id="IPR013106">
    <property type="entry name" value="Ig_V-set"/>
</dbReference>
<dbReference type="AlphaFoldDB" id="A0A8J1LVZ6"/>
<feature type="domain" description="Immunoglobulin" evidence="10">
    <location>
        <begin position="310"/>
        <end position="396"/>
    </location>
</feature>
<feature type="transmembrane region" description="Helical" evidence="8">
    <location>
        <begin position="33"/>
        <end position="50"/>
    </location>
</feature>
<dbReference type="SMART" id="SM00409">
    <property type="entry name" value="IG"/>
    <property type="match status" value="2"/>
</dbReference>
<dbReference type="InterPro" id="IPR039311">
    <property type="entry name" value="FAM187A/B"/>
</dbReference>
<name>A0A8J1LVZ6_XENLA</name>
<dbReference type="KEGG" id="xla:121398280"/>
<comment type="subcellular location">
    <subcellularLocation>
        <location evidence="1">Membrane</location>
        <topology evidence="1">Single-pass type I membrane protein</topology>
    </subcellularLocation>
</comment>
<comment type="similarity">
    <text evidence="2">Belongs to the FAM187 family.</text>
</comment>
<keyword evidence="7" id="KW-0325">Glycoprotein</keyword>
<dbReference type="InterPro" id="IPR003598">
    <property type="entry name" value="Ig_sub2"/>
</dbReference>
<evidence type="ECO:0000256" key="8">
    <source>
        <dbReference type="SAM" id="Phobius"/>
    </source>
</evidence>
<reference evidence="12 13" key="1">
    <citation type="submission" date="2025-04" db="UniProtKB">
        <authorList>
            <consortium name="RefSeq"/>
        </authorList>
    </citation>
    <scope>IDENTIFICATION</scope>
    <source>
        <strain evidence="12 13">J_2021</strain>
        <tissue evidence="12 13">Erythrocytes</tissue>
    </source>
</reference>
<evidence type="ECO:0000313" key="12">
    <source>
        <dbReference type="RefSeq" id="XP_041433140.1"/>
    </source>
</evidence>
<evidence type="ECO:0000256" key="1">
    <source>
        <dbReference type="ARBA" id="ARBA00004479"/>
    </source>
</evidence>
<evidence type="ECO:0000256" key="6">
    <source>
        <dbReference type="ARBA" id="ARBA00023136"/>
    </source>
</evidence>
<dbReference type="Gene3D" id="2.60.40.10">
    <property type="entry name" value="Immunoglobulins"/>
    <property type="match status" value="2"/>
</dbReference>
<keyword evidence="4" id="KW-0732">Signal</keyword>
<evidence type="ECO:0000313" key="15">
    <source>
        <dbReference type="RefSeq" id="XP_041433204.1"/>
    </source>
</evidence>
<evidence type="ECO:0000313" key="14">
    <source>
        <dbReference type="RefSeq" id="XP_041433189.1"/>
    </source>
</evidence>
<accession>A0A8J1LVZ6</accession>
<evidence type="ECO:0000256" key="4">
    <source>
        <dbReference type="ARBA" id="ARBA00022729"/>
    </source>
</evidence>
<dbReference type="KEGG" id="xla:121398277"/>
<keyword evidence="5 8" id="KW-1133">Transmembrane helix</keyword>
<dbReference type="KEGG" id="xla:121398262"/>
<evidence type="ECO:0000259" key="9">
    <source>
        <dbReference type="SMART" id="SM00408"/>
    </source>
</evidence>
<dbReference type="GeneID" id="121398280"/>
<feature type="domain" description="Immunoglobulin" evidence="10">
    <location>
        <begin position="69"/>
        <end position="173"/>
    </location>
</feature>
<evidence type="ECO:0000313" key="13">
    <source>
        <dbReference type="RefSeq" id="XP_041433173.1"/>
    </source>
</evidence>
<evidence type="ECO:0000313" key="17">
    <source>
        <dbReference type="RefSeq" id="XP_041433216.1"/>
    </source>
</evidence>
<dbReference type="SUPFAM" id="SSF48726">
    <property type="entry name" value="Immunoglobulin"/>
    <property type="match status" value="2"/>
</dbReference>
<dbReference type="RefSeq" id="XP_041433204.1">
    <property type="nucleotide sequence ID" value="XM_041577270.1"/>
</dbReference>
<dbReference type="InterPro" id="IPR036179">
    <property type="entry name" value="Ig-like_dom_sf"/>
</dbReference>
<feature type="domain" description="Immunoglobulin subtype 2" evidence="9">
    <location>
        <begin position="316"/>
        <end position="388"/>
    </location>
</feature>
<dbReference type="OrthoDB" id="9899560at2759"/>
<feature type="transmembrane region" description="Helical" evidence="8">
    <location>
        <begin position="411"/>
        <end position="434"/>
    </location>
</feature>